<evidence type="ECO:0000259" key="4">
    <source>
        <dbReference type="PROSITE" id="PS51184"/>
    </source>
</evidence>
<dbReference type="GO" id="GO:0051864">
    <property type="term" value="F:histone H3K36 demethylase activity"/>
    <property type="evidence" value="ECO:0007669"/>
    <property type="project" value="TreeGrafter"/>
</dbReference>
<dbReference type="PANTHER" id="PTHR13096">
    <property type="entry name" value="MINA53 MYC INDUCED NUCLEAR ANTIGEN"/>
    <property type="match status" value="1"/>
</dbReference>
<feature type="domain" description="JmjC" evidence="4">
    <location>
        <begin position="111"/>
        <end position="260"/>
    </location>
</feature>
<dbReference type="EMBL" id="SNXZ01000002">
    <property type="protein sequence ID" value="TDQ00186.1"/>
    <property type="molecule type" value="Genomic_DNA"/>
</dbReference>
<sequence>MSVPMAVPGPDVVDRPALVRCVGPDVDAFASDNWGKAPLLRKATGTFDDLLTLRDIDELLSERGLRTPFLRMARAGQVLDSSQFTSGGGVGAEVGDQVADEKVLRLFGDGATVVLQGLHRVWPSLIEFGTQLGTDLGHPVQINAYVTPASSQGFSAHYDVHDVFVLQVAGEKHWHVHAPVHPDPLRNQPWSGHADAVARRATEPPVIDEVLRPGDVLYLPRGYLHSATALGAVSAHLTVGVHVLTRFAIVEALCAMAASAAELRGTLPLGIDVGDPRQLGPHVEDTIAELARTLKELDPAEVADRLRGRQWSGNRPAPLGPLAQLAAADELGEGSRVRVRSGLRHRLVADGDRARLDLPGDRLWLPSAATEALGVLLSGAVATVGTLPALDLADQLVVVRRLLREGVLVPA</sequence>
<evidence type="ECO:0000313" key="5">
    <source>
        <dbReference type="EMBL" id="TDQ00186.1"/>
    </source>
</evidence>
<dbReference type="Proteomes" id="UP000295444">
    <property type="component" value="Unassembled WGS sequence"/>
</dbReference>
<dbReference type="PANTHER" id="PTHR13096:SF9">
    <property type="entry name" value="BIFUNCTIONAL LYSINE-SPECIFIC DEMETHYLASE AND HISTIDYL-HYDROXYLASE"/>
    <property type="match status" value="1"/>
</dbReference>
<dbReference type="Gene3D" id="2.60.120.650">
    <property type="entry name" value="Cupin"/>
    <property type="match status" value="1"/>
</dbReference>
<keyword evidence="3" id="KW-0408">Iron</keyword>
<evidence type="ECO:0000313" key="6">
    <source>
        <dbReference type="Proteomes" id="UP000295444"/>
    </source>
</evidence>
<dbReference type="GO" id="GO:0046872">
    <property type="term" value="F:metal ion binding"/>
    <property type="evidence" value="ECO:0007669"/>
    <property type="project" value="UniProtKB-KW"/>
</dbReference>
<keyword evidence="2" id="KW-0479">Metal-binding</keyword>
<dbReference type="Pfam" id="PF08007">
    <property type="entry name" value="JmjC_2"/>
    <property type="match status" value="1"/>
</dbReference>
<evidence type="ECO:0000256" key="2">
    <source>
        <dbReference type="ARBA" id="ARBA00022723"/>
    </source>
</evidence>
<organism evidence="5 6">
    <name type="scientific">Labedaea rhizosphaerae</name>
    <dbReference type="NCBI Taxonomy" id="598644"/>
    <lineage>
        <taxon>Bacteria</taxon>
        <taxon>Bacillati</taxon>
        <taxon>Actinomycetota</taxon>
        <taxon>Actinomycetes</taxon>
        <taxon>Pseudonocardiales</taxon>
        <taxon>Pseudonocardiaceae</taxon>
        <taxon>Labedaea</taxon>
    </lineage>
</organism>
<dbReference type="PROSITE" id="PS51184">
    <property type="entry name" value="JMJC"/>
    <property type="match status" value="1"/>
</dbReference>
<evidence type="ECO:0000256" key="3">
    <source>
        <dbReference type="ARBA" id="ARBA00023004"/>
    </source>
</evidence>
<protein>
    <submittedName>
        <fullName evidence="5">Cupin superfamily protein</fullName>
    </submittedName>
</protein>
<dbReference type="SMART" id="SM00558">
    <property type="entry name" value="JmjC"/>
    <property type="match status" value="1"/>
</dbReference>
<dbReference type="InterPro" id="IPR003347">
    <property type="entry name" value="JmjC_dom"/>
</dbReference>
<gene>
    <name evidence="5" type="ORF">EV186_10247</name>
</gene>
<comment type="cofactor">
    <cofactor evidence="1">
        <name>Fe(2+)</name>
        <dbReference type="ChEBI" id="CHEBI:29033"/>
    </cofactor>
</comment>
<name>A0A4R6SFR5_LABRH</name>
<dbReference type="GO" id="GO:0032453">
    <property type="term" value="F:histone H3K4 demethylase activity"/>
    <property type="evidence" value="ECO:0007669"/>
    <property type="project" value="TreeGrafter"/>
</dbReference>
<reference evidence="5 6" key="1">
    <citation type="submission" date="2019-03" db="EMBL/GenBank/DDBJ databases">
        <title>Genomic Encyclopedia of Type Strains, Phase IV (KMG-IV): sequencing the most valuable type-strain genomes for metagenomic binning, comparative biology and taxonomic classification.</title>
        <authorList>
            <person name="Goeker M."/>
        </authorList>
    </citation>
    <scope>NUCLEOTIDE SEQUENCE [LARGE SCALE GENOMIC DNA]</scope>
    <source>
        <strain evidence="5 6">DSM 45361</strain>
    </source>
</reference>
<dbReference type="AlphaFoldDB" id="A0A4R6SFR5"/>
<evidence type="ECO:0000256" key="1">
    <source>
        <dbReference type="ARBA" id="ARBA00001954"/>
    </source>
</evidence>
<accession>A0A4R6SFR5</accession>
<comment type="caution">
    <text evidence="5">The sequence shown here is derived from an EMBL/GenBank/DDBJ whole genome shotgun (WGS) entry which is preliminary data.</text>
</comment>
<keyword evidence="6" id="KW-1185">Reference proteome</keyword>
<proteinExistence type="predicted"/>
<dbReference type="InterPro" id="IPR039994">
    <property type="entry name" value="NO66-like"/>
</dbReference>
<dbReference type="SUPFAM" id="SSF51197">
    <property type="entry name" value="Clavaminate synthase-like"/>
    <property type="match status" value="1"/>
</dbReference>